<dbReference type="PRINTS" id="PR00625">
    <property type="entry name" value="JDOMAIN"/>
</dbReference>
<dbReference type="PANTHER" id="PTHR43096">
    <property type="entry name" value="DNAJ HOMOLOG 1, MITOCHONDRIAL-RELATED"/>
    <property type="match status" value="1"/>
</dbReference>
<protein>
    <submittedName>
        <fullName evidence="3">Chaperone protein DnaJ</fullName>
    </submittedName>
</protein>
<keyword evidence="1" id="KW-0143">Chaperone</keyword>
<dbReference type="GO" id="GO:0042026">
    <property type="term" value="P:protein refolding"/>
    <property type="evidence" value="ECO:0007669"/>
    <property type="project" value="TreeGrafter"/>
</dbReference>
<dbReference type="PROSITE" id="PS00636">
    <property type="entry name" value="DNAJ_1"/>
    <property type="match status" value="1"/>
</dbReference>
<dbReference type="Gene3D" id="2.60.260.20">
    <property type="entry name" value="Urease metallochaperone UreE, N-terminal domain"/>
    <property type="match status" value="2"/>
</dbReference>
<accession>A0A2S9Y3D4</accession>
<dbReference type="SMART" id="SM00271">
    <property type="entry name" value="DnaJ"/>
    <property type="match status" value="1"/>
</dbReference>
<dbReference type="AlphaFoldDB" id="A0A2S9Y3D4"/>
<dbReference type="RefSeq" id="WP_106093107.1">
    <property type="nucleotide sequence ID" value="NZ_PVNL01000120.1"/>
</dbReference>
<dbReference type="InterPro" id="IPR002939">
    <property type="entry name" value="DnaJ_C"/>
</dbReference>
<dbReference type="GO" id="GO:0005737">
    <property type="term" value="C:cytoplasm"/>
    <property type="evidence" value="ECO:0007669"/>
    <property type="project" value="TreeGrafter"/>
</dbReference>
<dbReference type="InterPro" id="IPR008971">
    <property type="entry name" value="HSP40/DnaJ_pept-bd"/>
</dbReference>
<dbReference type="Proteomes" id="UP000238823">
    <property type="component" value="Unassembled WGS sequence"/>
</dbReference>
<reference evidence="3 4" key="1">
    <citation type="submission" date="2018-03" db="EMBL/GenBank/DDBJ databases">
        <title>Draft Genome Sequences of the Obligatory Marine Myxobacteria Enhygromyxa salina SWB007.</title>
        <authorList>
            <person name="Poehlein A."/>
            <person name="Moghaddam J.A."/>
            <person name="Harms H."/>
            <person name="Alanjari M."/>
            <person name="Koenig G.M."/>
            <person name="Daniel R."/>
            <person name="Schaeberle T.F."/>
        </authorList>
    </citation>
    <scope>NUCLEOTIDE SEQUENCE [LARGE SCALE GENOMIC DNA]</scope>
    <source>
        <strain evidence="3 4">SWB007</strain>
    </source>
</reference>
<organism evidence="3 4">
    <name type="scientific">Enhygromyxa salina</name>
    <dbReference type="NCBI Taxonomy" id="215803"/>
    <lineage>
        <taxon>Bacteria</taxon>
        <taxon>Pseudomonadati</taxon>
        <taxon>Myxococcota</taxon>
        <taxon>Polyangia</taxon>
        <taxon>Nannocystales</taxon>
        <taxon>Nannocystaceae</taxon>
        <taxon>Enhygromyxa</taxon>
    </lineage>
</organism>
<dbReference type="InterPro" id="IPR036869">
    <property type="entry name" value="J_dom_sf"/>
</dbReference>
<dbReference type="CDD" id="cd06257">
    <property type="entry name" value="DnaJ"/>
    <property type="match status" value="1"/>
</dbReference>
<dbReference type="EMBL" id="PVNL01000120">
    <property type="protein sequence ID" value="PRP99613.1"/>
    <property type="molecule type" value="Genomic_DNA"/>
</dbReference>
<proteinExistence type="predicted"/>
<dbReference type="PANTHER" id="PTHR43096:SF52">
    <property type="entry name" value="DNAJ HOMOLOG 1, MITOCHONDRIAL-RELATED"/>
    <property type="match status" value="1"/>
</dbReference>
<feature type="domain" description="J" evidence="2">
    <location>
        <begin position="3"/>
        <end position="68"/>
    </location>
</feature>
<evidence type="ECO:0000313" key="3">
    <source>
        <dbReference type="EMBL" id="PRP99613.1"/>
    </source>
</evidence>
<dbReference type="InterPro" id="IPR001623">
    <property type="entry name" value="DnaJ_domain"/>
</dbReference>
<dbReference type="InterPro" id="IPR018253">
    <property type="entry name" value="DnaJ_domain_CS"/>
</dbReference>
<evidence type="ECO:0000313" key="4">
    <source>
        <dbReference type="Proteomes" id="UP000238823"/>
    </source>
</evidence>
<dbReference type="GO" id="GO:0051082">
    <property type="term" value="F:unfolded protein binding"/>
    <property type="evidence" value="ECO:0007669"/>
    <property type="project" value="InterPro"/>
</dbReference>
<dbReference type="Pfam" id="PF01556">
    <property type="entry name" value="DnaJ_C"/>
    <property type="match status" value="1"/>
</dbReference>
<dbReference type="SUPFAM" id="SSF46565">
    <property type="entry name" value="Chaperone J-domain"/>
    <property type="match status" value="1"/>
</dbReference>
<dbReference type="Pfam" id="PF00226">
    <property type="entry name" value="DnaJ"/>
    <property type="match status" value="1"/>
</dbReference>
<sequence length="326" mass="35704">MKDLYQSLGVDRSASQDEIKKTYRSLTRQFHPDKNPGDKAAEERFKDVSQAYEVLGDEHKRKLYDEFGEMSLTQGFDPERARAYQRARSGGFGGRPGGGFGGSQSYPFSDFGDARETSFDDLLSRLFGGGRIDGGDMFGRGGRPGPQARRGADIQGEISVTIMDSLLGVTVPLRVEERGGNLRTLDVRVPEGVTDGGKLRLREQGGPGSPPGDIILTVRVLPGRNLERDGTNLRMKLPVTALEAYRGGPIDVPTPWGPVTMRLPPGTQNGQTLRLRDRGVRIRGEPRGDLLVTIDIQMPEGGDDELLAVLERLQGETTLRREEALA</sequence>
<evidence type="ECO:0000259" key="2">
    <source>
        <dbReference type="PROSITE" id="PS50076"/>
    </source>
</evidence>
<dbReference type="OrthoDB" id="9779889at2"/>
<gene>
    <name evidence="3" type="primary">dnaJ_8</name>
    <name evidence="3" type="ORF">ENSA7_62510</name>
</gene>
<evidence type="ECO:0000256" key="1">
    <source>
        <dbReference type="ARBA" id="ARBA00023186"/>
    </source>
</evidence>
<dbReference type="SUPFAM" id="SSF49493">
    <property type="entry name" value="HSP40/DnaJ peptide-binding domain"/>
    <property type="match status" value="2"/>
</dbReference>
<name>A0A2S9Y3D4_9BACT</name>
<dbReference type="PROSITE" id="PS50076">
    <property type="entry name" value="DNAJ_2"/>
    <property type="match status" value="1"/>
</dbReference>
<dbReference type="Gene3D" id="1.10.287.110">
    <property type="entry name" value="DnaJ domain"/>
    <property type="match status" value="1"/>
</dbReference>
<dbReference type="CDD" id="cd10747">
    <property type="entry name" value="DnaJ_C"/>
    <property type="match status" value="1"/>
</dbReference>
<comment type="caution">
    <text evidence="3">The sequence shown here is derived from an EMBL/GenBank/DDBJ whole genome shotgun (WGS) entry which is preliminary data.</text>
</comment>